<evidence type="ECO:0000313" key="11">
    <source>
        <dbReference type="Proteomes" id="UP000186309"/>
    </source>
</evidence>
<dbReference type="InterPro" id="IPR046357">
    <property type="entry name" value="PPIase_dom_sf"/>
</dbReference>
<dbReference type="Proteomes" id="UP000186309">
    <property type="component" value="Chromosome"/>
</dbReference>
<dbReference type="RefSeq" id="WP_076348501.1">
    <property type="nucleotide sequence ID" value="NZ_CP019082.1"/>
</dbReference>
<dbReference type="PROSITE" id="PS50198">
    <property type="entry name" value="PPIC_PPIASE_2"/>
    <property type="match status" value="1"/>
</dbReference>
<name>A0A1U7CTZ7_9BACT</name>
<evidence type="ECO:0000313" key="10">
    <source>
        <dbReference type="EMBL" id="APW62414.1"/>
    </source>
</evidence>
<dbReference type="InterPro" id="IPR050245">
    <property type="entry name" value="PrsA_foldase"/>
</dbReference>
<dbReference type="SUPFAM" id="SSF54534">
    <property type="entry name" value="FKBP-like"/>
    <property type="match status" value="1"/>
</dbReference>
<evidence type="ECO:0000256" key="4">
    <source>
        <dbReference type="ARBA" id="ARBA00023110"/>
    </source>
</evidence>
<evidence type="ECO:0000256" key="5">
    <source>
        <dbReference type="ARBA" id="ARBA00023235"/>
    </source>
</evidence>
<feature type="compositionally biased region" description="Low complexity" evidence="7">
    <location>
        <begin position="427"/>
        <end position="450"/>
    </location>
</feature>
<keyword evidence="11" id="KW-1185">Reference proteome</keyword>
<dbReference type="STRING" id="1387353.BSF38_03953"/>
<sequence length="450" mass="48153">MIAKDRGRRAKALVLGLTLLGGAATAQAQQTTGKTRAGAAKAAPAGGQAAETKVRLDQITDVPGLKETAVPVNPTDAIAIVNGQIISRQQLADECVARKGKEILETLINRQIIDQALKARKLDITAAEIDAEIDNVASRFGIGREAWLRTLDKERGISPLQYARDIIYPALALRKLSTGLVQVTPDDLKKAFEAQYGDKLRCRIIMVDKITKAQDIWEALRKNPGGFEKIAQEQSMDLGTRSLGGLLSEPITRHAHPENVADAAFQQLVDGDPNDKDPKHKPKNGEVTGPIQASESTWVLLRREDLIPAIANVSLKDENIRKKTYEIIYEVKLKEQMGVVFEQLIKQAAIENKLVGSIQMANEENDPDFRVDKDVKLMSNAADGVPASDGKAQAAAAAGTAPAKAKLPRPAALSSDAGAQFDKGHLTPAKAPAAPAANPAAVTPTPGSPN</sequence>
<reference evidence="11" key="1">
    <citation type="submission" date="2016-12" db="EMBL/GenBank/DDBJ databases">
        <title>Comparative genomics of four Isosphaeraceae planctomycetes: a common pool of plasmids and glycoside hydrolase genes.</title>
        <authorList>
            <person name="Ivanova A."/>
        </authorList>
    </citation>
    <scope>NUCLEOTIDE SEQUENCE [LARGE SCALE GENOMIC DNA]</scope>
    <source>
        <strain evidence="11">PX4</strain>
    </source>
</reference>
<evidence type="ECO:0000256" key="7">
    <source>
        <dbReference type="SAM" id="MobiDB-lite"/>
    </source>
</evidence>
<feature type="region of interest" description="Disordered" evidence="7">
    <location>
        <begin position="393"/>
        <end position="450"/>
    </location>
</feature>
<dbReference type="PANTHER" id="PTHR47245">
    <property type="entry name" value="PEPTIDYLPROLYL ISOMERASE"/>
    <property type="match status" value="1"/>
</dbReference>
<proteinExistence type="predicted"/>
<feature type="domain" description="PpiC" evidence="9">
    <location>
        <begin position="197"/>
        <end position="304"/>
    </location>
</feature>
<comment type="catalytic activity">
    <reaction evidence="1">
        <text>[protein]-peptidylproline (omega=180) = [protein]-peptidylproline (omega=0)</text>
        <dbReference type="Rhea" id="RHEA:16237"/>
        <dbReference type="Rhea" id="RHEA-COMP:10747"/>
        <dbReference type="Rhea" id="RHEA-COMP:10748"/>
        <dbReference type="ChEBI" id="CHEBI:83833"/>
        <dbReference type="ChEBI" id="CHEBI:83834"/>
        <dbReference type="EC" id="5.2.1.8"/>
    </reaction>
</comment>
<feature type="region of interest" description="Disordered" evidence="7">
    <location>
        <begin position="269"/>
        <end position="289"/>
    </location>
</feature>
<evidence type="ECO:0000256" key="1">
    <source>
        <dbReference type="ARBA" id="ARBA00000971"/>
    </source>
</evidence>
<gene>
    <name evidence="10" type="primary">prsA</name>
    <name evidence="10" type="ORF">BSF38_03953</name>
</gene>
<evidence type="ECO:0000256" key="2">
    <source>
        <dbReference type="ARBA" id="ARBA00013194"/>
    </source>
</evidence>
<feature type="signal peptide" evidence="8">
    <location>
        <begin position="1"/>
        <end position="28"/>
    </location>
</feature>
<evidence type="ECO:0000256" key="6">
    <source>
        <dbReference type="PROSITE-ProRule" id="PRU00278"/>
    </source>
</evidence>
<feature type="chain" id="PRO_5013205350" description="peptidylprolyl isomerase" evidence="8">
    <location>
        <begin position="29"/>
        <end position="450"/>
    </location>
</feature>
<feature type="compositionally biased region" description="Low complexity" evidence="7">
    <location>
        <begin position="393"/>
        <end position="413"/>
    </location>
</feature>
<dbReference type="AlphaFoldDB" id="A0A1U7CTZ7"/>
<dbReference type="EC" id="5.2.1.8" evidence="2"/>
<evidence type="ECO:0000256" key="8">
    <source>
        <dbReference type="SAM" id="SignalP"/>
    </source>
</evidence>
<dbReference type="Gene3D" id="1.10.4030.10">
    <property type="entry name" value="Porin chaperone SurA, peptide-binding domain"/>
    <property type="match status" value="1"/>
</dbReference>
<keyword evidence="5 6" id="KW-0413">Isomerase</keyword>
<dbReference type="PANTHER" id="PTHR47245:SF1">
    <property type="entry name" value="FOLDASE PROTEIN PRSA"/>
    <property type="match status" value="1"/>
</dbReference>
<dbReference type="OrthoDB" id="275776at2"/>
<keyword evidence="3 8" id="KW-0732">Signal</keyword>
<dbReference type="GO" id="GO:0003755">
    <property type="term" value="F:peptidyl-prolyl cis-trans isomerase activity"/>
    <property type="evidence" value="ECO:0007669"/>
    <property type="project" value="UniProtKB-KW"/>
</dbReference>
<protein>
    <recommendedName>
        <fullName evidence="2">peptidylprolyl isomerase</fullName>
        <ecNumber evidence="2">5.2.1.8</ecNumber>
    </recommendedName>
</protein>
<keyword evidence="4 6" id="KW-0697">Rotamase</keyword>
<dbReference type="KEGG" id="pbor:BSF38_03953"/>
<dbReference type="SUPFAM" id="SSF109998">
    <property type="entry name" value="Triger factor/SurA peptide-binding domain-like"/>
    <property type="match status" value="1"/>
</dbReference>
<dbReference type="InterPro" id="IPR000297">
    <property type="entry name" value="PPIase_PpiC"/>
</dbReference>
<dbReference type="InterPro" id="IPR027304">
    <property type="entry name" value="Trigger_fact/SurA_dom_sf"/>
</dbReference>
<evidence type="ECO:0000259" key="9">
    <source>
        <dbReference type="PROSITE" id="PS50198"/>
    </source>
</evidence>
<evidence type="ECO:0000256" key="3">
    <source>
        <dbReference type="ARBA" id="ARBA00022729"/>
    </source>
</evidence>
<dbReference type="Gene3D" id="3.10.50.40">
    <property type="match status" value="1"/>
</dbReference>
<accession>A0A1U7CTZ7</accession>
<organism evidence="10 11">
    <name type="scientific">Paludisphaera borealis</name>
    <dbReference type="NCBI Taxonomy" id="1387353"/>
    <lineage>
        <taxon>Bacteria</taxon>
        <taxon>Pseudomonadati</taxon>
        <taxon>Planctomycetota</taxon>
        <taxon>Planctomycetia</taxon>
        <taxon>Isosphaerales</taxon>
        <taxon>Isosphaeraceae</taxon>
        <taxon>Paludisphaera</taxon>
    </lineage>
</organism>
<dbReference type="EMBL" id="CP019082">
    <property type="protein sequence ID" value="APW62414.1"/>
    <property type="molecule type" value="Genomic_DNA"/>
</dbReference>